<evidence type="ECO:0000313" key="1">
    <source>
        <dbReference type="EMBL" id="CDW34579.1"/>
    </source>
</evidence>
<dbReference type="EMBL" id="HACA01017218">
    <property type="protein sequence ID" value="CDW34579.1"/>
    <property type="molecule type" value="Transcribed_RNA"/>
</dbReference>
<sequence>IGLWTVLCETPRCLAWALLNLRGLAWAVSFNSSEFSLGFLTELIFLFNNSDLLTA</sequence>
<accession>A0A0K2U8M0</accession>
<feature type="non-terminal residue" evidence="1">
    <location>
        <position position="1"/>
    </location>
</feature>
<organism evidence="1">
    <name type="scientific">Lepeophtheirus salmonis</name>
    <name type="common">Salmon louse</name>
    <name type="synonym">Caligus salmonis</name>
    <dbReference type="NCBI Taxonomy" id="72036"/>
    <lineage>
        <taxon>Eukaryota</taxon>
        <taxon>Metazoa</taxon>
        <taxon>Ecdysozoa</taxon>
        <taxon>Arthropoda</taxon>
        <taxon>Crustacea</taxon>
        <taxon>Multicrustacea</taxon>
        <taxon>Hexanauplia</taxon>
        <taxon>Copepoda</taxon>
        <taxon>Siphonostomatoida</taxon>
        <taxon>Caligidae</taxon>
        <taxon>Lepeophtheirus</taxon>
    </lineage>
</organism>
<dbReference type="AlphaFoldDB" id="A0A0K2U8M0"/>
<name>A0A0K2U8M0_LEPSM</name>
<proteinExistence type="predicted"/>
<reference evidence="1" key="1">
    <citation type="submission" date="2014-05" db="EMBL/GenBank/DDBJ databases">
        <authorList>
            <person name="Chronopoulou M."/>
        </authorList>
    </citation>
    <scope>NUCLEOTIDE SEQUENCE</scope>
    <source>
        <tissue evidence="1">Whole organism</tissue>
    </source>
</reference>
<protein>
    <submittedName>
        <fullName evidence="1">Uncharacterized protein</fullName>
    </submittedName>
</protein>